<protein>
    <submittedName>
        <fullName evidence="1">Uncharacterized protein</fullName>
    </submittedName>
</protein>
<accession>A0A974HZJ8</accession>
<dbReference type="Proteomes" id="UP000694892">
    <property type="component" value="Chromosome 2L"/>
</dbReference>
<dbReference type="EMBL" id="CM004468">
    <property type="protein sequence ID" value="OCT95686.1"/>
    <property type="molecule type" value="Genomic_DNA"/>
</dbReference>
<gene>
    <name evidence="1" type="ORF">XELAEV_18013374mg</name>
</gene>
<evidence type="ECO:0000313" key="2">
    <source>
        <dbReference type="Proteomes" id="UP000694892"/>
    </source>
</evidence>
<organism evidence="1 2">
    <name type="scientific">Xenopus laevis</name>
    <name type="common">African clawed frog</name>
    <dbReference type="NCBI Taxonomy" id="8355"/>
    <lineage>
        <taxon>Eukaryota</taxon>
        <taxon>Metazoa</taxon>
        <taxon>Chordata</taxon>
        <taxon>Craniata</taxon>
        <taxon>Vertebrata</taxon>
        <taxon>Euteleostomi</taxon>
        <taxon>Amphibia</taxon>
        <taxon>Batrachia</taxon>
        <taxon>Anura</taxon>
        <taxon>Pipoidea</taxon>
        <taxon>Pipidae</taxon>
        <taxon>Xenopodinae</taxon>
        <taxon>Xenopus</taxon>
        <taxon>Xenopus</taxon>
    </lineage>
</organism>
<sequence length="90" mass="10094">MSLCLCYYQIYSPFCPVTCPSSHLLLSHVAYSIQSARDISCWAVFSGKTAVRRVNEGNTVIGQTLVLEILRFLRERAGSVSSAWREQFCA</sequence>
<reference evidence="2" key="1">
    <citation type="journal article" date="2016" name="Nature">
        <title>Genome evolution in the allotetraploid frog Xenopus laevis.</title>
        <authorList>
            <person name="Session A.M."/>
            <person name="Uno Y."/>
            <person name="Kwon T."/>
            <person name="Chapman J.A."/>
            <person name="Toyoda A."/>
            <person name="Takahashi S."/>
            <person name="Fukui A."/>
            <person name="Hikosaka A."/>
            <person name="Suzuki A."/>
            <person name="Kondo M."/>
            <person name="van Heeringen S.J."/>
            <person name="Quigley I."/>
            <person name="Heinz S."/>
            <person name="Ogino H."/>
            <person name="Ochi H."/>
            <person name="Hellsten U."/>
            <person name="Lyons J.B."/>
            <person name="Simakov O."/>
            <person name="Putnam N."/>
            <person name="Stites J."/>
            <person name="Kuroki Y."/>
            <person name="Tanaka T."/>
            <person name="Michiue T."/>
            <person name="Watanabe M."/>
            <person name="Bogdanovic O."/>
            <person name="Lister R."/>
            <person name="Georgiou G."/>
            <person name="Paranjpe S.S."/>
            <person name="van Kruijsbergen I."/>
            <person name="Shu S."/>
            <person name="Carlson J."/>
            <person name="Kinoshita T."/>
            <person name="Ohta Y."/>
            <person name="Mawaribuchi S."/>
            <person name="Jenkins J."/>
            <person name="Grimwood J."/>
            <person name="Schmutz J."/>
            <person name="Mitros T."/>
            <person name="Mozaffari S.V."/>
            <person name="Suzuki Y."/>
            <person name="Haramoto Y."/>
            <person name="Yamamoto T.S."/>
            <person name="Takagi C."/>
            <person name="Heald R."/>
            <person name="Miller K."/>
            <person name="Haudenschild C."/>
            <person name="Kitzman J."/>
            <person name="Nakayama T."/>
            <person name="Izutsu Y."/>
            <person name="Robert J."/>
            <person name="Fortriede J."/>
            <person name="Burns K."/>
            <person name="Lotay V."/>
            <person name="Karimi K."/>
            <person name="Yasuoka Y."/>
            <person name="Dichmann D.S."/>
            <person name="Flajnik M.F."/>
            <person name="Houston D.W."/>
            <person name="Shendure J."/>
            <person name="DuPasquier L."/>
            <person name="Vize P.D."/>
            <person name="Zorn A.M."/>
            <person name="Ito M."/>
            <person name="Marcotte E.M."/>
            <person name="Wallingford J.B."/>
            <person name="Ito Y."/>
            <person name="Asashima M."/>
            <person name="Ueno N."/>
            <person name="Matsuda Y."/>
            <person name="Veenstra G.J."/>
            <person name="Fujiyama A."/>
            <person name="Harland R.M."/>
            <person name="Taira M."/>
            <person name="Rokhsar D.S."/>
        </authorList>
    </citation>
    <scope>NUCLEOTIDE SEQUENCE [LARGE SCALE GENOMIC DNA]</scope>
    <source>
        <strain evidence="2">J</strain>
    </source>
</reference>
<proteinExistence type="predicted"/>
<evidence type="ECO:0000313" key="1">
    <source>
        <dbReference type="EMBL" id="OCT95686.1"/>
    </source>
</evidence>
<dbReference type="AlphaFoldDB" id="A0A974HZJ8"/>
<name>A0A974HZJ8_XENLA</name>